<comment type="caution">
    <text evidence="4">The sequence shown here is derived from an EMBL/GenBank/DDBJ whole genome shotgun (WGS) entry which is preliminary data.</text>
</comment>
<protein>
    <submittedName>
        <fullName evidence="4">Aminotransferase class III-fold pyridoxal phosphate-dependent enzyme</fullName>
    </submittedName>
</protein>
<comment type="similarity">
    <text evidence="1 3">Belongs to the class-III pyridoxal-phosphate-dependent aminotransferase family.</text>
</comment>
<dbReference type="InterPro" id="IPR049704">
    <property type="entry name" value="Aminotrans_3_PPA_site"/>
</dbReference>
<accession>A0ABS1NNR6</accession>
<organism evidence="4 5">
    <name type="scientific">Streptomyces coffeae</name>
    <dbReference type="NCBI Taxonomy" id="621382"/>
    <lineage>
        <taxon>Bacteria</taxon>
        <taxon>Bacillati</taxon>
        <taxon>Actinomycetota</taxon>
        <taxon>Actinomycetes</taxon>
        <taxon>Kitasatosporales</taxon>
        <taxon>Streptomycetaceae</taxon>
        <taxon>Streptomyces</taxon>
    </lineage>
</organism>
<keyword evidence="5" id="KW-1185">Reference proteome</keyword>
<keyword evidence="4" id="KW-0032">Aminotransferase</keyword>
<dbReference type="InterPro" id="IPR015422">
    <property type="entry name" value="PyrdxlP-dep_Trfase_small"/>
</dbReference>
<dbReference type="RefSeq" id="WP_201881489.1">
    <property type="nucleotide sequence ID" value="NZ_JAERRF010000032.1"/>
</dbReference>
<name>A0ABS1NNR6_9ACTN</name>
<dbReference type="CDD" id="cd00610">
    <property type="entry name" value="OAT_like"/>
    <property type="match status" value="1"/>
</dbReference>
<gene>
    <name evidence="4" type="ORF">JK363_34835</name>
</gene>
<reference evidence="4 5" key="1">
    <citation type="submission" date="2021-01" db="EMBL/GenBank/DDBJ databases">
        <title>WGS of actinomycetes isolated from Thailand.</title>
        <authorList>
            <person name="Thawai C."/>
        </authorList>
    </citation>
    <scope>NUCLEOTIDE SEQUENCE [LARGE SCALE GENOMIC DNA]</scope>
    <source>
        <strain evidence="4 5">CA1R205</strain>
    </source>
</reference>
<dbReference type="InterPro" id="IPR015424">
    <property type="entry name" value="PyrdxlP-dep_Trfase"/>
</dbReference>
<dbReference type="PANTHER" id="PTHR45688:SF13">
    <property type="entry name" value="ALANINE--GLYOXYLATE AMINOTRANSFERASE 2-LIKE"/>
    <property type="match status" value="1"/>
</dbReference>
<dbReference type="PROSITE" id="PS00600">
    <property type="entry name" value="AA_TRANSFER_CLASS_3"/>
    <property type="match status" value="1"/>
</dbReference>
<evidence type="ECO:0000313" key="4">
    <source>
        <dbReference type="EMBL" id="MBL1101734.1"/>
    </source>
</evidence>
<dbReference type="Gene3D" id="3.40.640.10">
    <property type="entry name" value="Type I PLP-dependent aspartate aminotransferase-like (Major domain)"/>
    <property type="match status" value="1"/>
</dbReference>
<evidence type="ECO:0000256" key="1">
    <source>
        <dbReference type="ARBA" id="ARBA00008954"/>
    </source>
</evidence>
<evidence type="ECO:0000256" key="3">
    <source>
        <dbReference type="RuleBase" id="RU003560"/>
    </source>
</evidence>
<proteinExistence type="inferred from homology"/>
<dbReference type="PANTHER" id="PTHR45688">
    <property type="match status" value="1"/>
</dbReference>
<dbReference type="SUPFAM" id="SSF53383">
    <property type="entry name" value="PLP-dependent transferases"/>
    <property type="match status" value="1"/>
</dbReference>
<dbReference type="GO" id="GO:0008483">
    <property type="term" value="F:transaminase activity"/>
    <property type="evidence" value="ECO:0007669"/>
    <property type="project" value="UniProtKB-KW"/>
</dbReference>
<dbReference type="EMBL" id="JAERRF010000032">
    <property type="protein sequence ID" value="MBL1101734.1"/>
    <property type="molecule type" value="Genomic_DNA"/>
</dbReference>
<evidence type="ECO:0000256" key="2">
    <source>
        <dbReference type="ARBA" id="ARBA00022898"/>
    </source>
</evidence>
<dbReference type="PIRSF" id="PIRSF000521">
    <property type="entry name" value="Transaminase_4ab_Lys_Orn"/>
    <property type="match status" value="1"/>
</dbReference>
<dbReference type="InterPro" id="IPR015421">
    <property type="entry name" value="PyrdxlP-dep_Trfase_major"/>
</dbReference>
<sequence>MQTGRGCWLTEPGGRRLLDLSATWSAVALGHGHPAVASAVAAALANPPGAGTLSAVHPDSIGLAEDLLALVPGDGERRVYFGHSGSDANDVAIRCARHATGKPTVLAFEHGYHGGFGVAMRASGVHLDAGNVGHDPSILFAPYPDPYRGTTVQQSLAAVTEALSSGRIACVIVEPMLSDGGIVVPPDGFLRELATACSASAALLICDEVKVGLGRTGLLHAFAHDGITPDLVTFGKALGGGLPMSATVGPAWVLDQPVASALLTTAGNPVCTAAARAVLRVLTTEQLADRAAEAGDRLMAGLQKACAGLPVVGDIRGRGLAIGIDLVRDPTTRERSPDLAALTVYRLWELGAVAFYVGGNVVEITPPLIISDAEIDHAVELLAHAISDAAAGTVDPAVAERYAGW</sequence>
<dbReference type="Pfam" id="PF00202">
    <property type="entry name" value="Aminotran_3"/>
    <property type="match status" value="1"/>
</dbReference>
<keyword evidence="4" id="KW-0808">Transferase</keyword>
<dbReference type="Proteomes" id="UP000634229">
    <property type="component" value="Unassembled WGS sequence"/>
</dbReference>
<dbReference type="Gene3D" id="3.90.1150.10">
    <property type="entry name" value="Aspartate Aminotransferase, domain 1"/>
    <property type="match status" value="1"/>
</dbReference>
<evidence type="ECO:0000313" key="5">
    <source>
        <dbReference type="Proteomes" id="UP000634229"/>
    </source>
</evidence>
<keyword evidence="2 3" id="KW-0663">Pyridoxal phosphate</keyword>
<dbReference type="InterPro" id="IPR005814">
    <property type="entry name" value="Aminotrans_3"/>
</dbReference>